<dbReference type="EnsemblPlants" id="Zm00001eb391370_T001">
    <property type="protein sequence ID" value="Zm00001eb391370_P001"/>
    <property type="gene ID" value="Zm00001eb391370"/>
</dbReference>
<feature type="domain" description="Expansin-like EG45" evidence="9">
    <location>
        <begin position="65"/>
        <end position="173"/>
    </location>
</feature>
<evidence type="ECO:0000256" key="5">
    <source>
        <dbReference type="ARBA" id="ARBA00022729"/>
    </source>
</evidence>
<keyword evidence="7" id="KW-0961">Cell wall biogenesis/degradation</keyword>
<dbReference type="PROSITE" id="PS50843">
    <property type="entry name" value="EXPANSIN_CBD"/>
    <property type="match status" value="1"/>
</dbReference>
<dbReference type="GO" id="GO:0071555">
    <property type="term" value="P:cell wall organization"/>
    <property type="evidence" value="ECO:0007669"/>
    <property type="project" value="UniProtKB-KW"/>
</dbReference>
<dbReference type="OMA" id="INMQFRR"/>
<dbReference type="GO" id="GO:0005576">
    <property type="term" value="C:extracellular region"/>
    <property type="evidence" value="ECO:0007669"/>
    <property type="project" value="InterPro"/>
</dbReference>
<feature type="domain" description="Expansin-like CBD" evidence="10">
    <location>
        <begin position="186"/>
        <end position="268"/>
    </location>
</feature>
<dbReference type="SMR" id="A0A1D6P6X6"/>
<dbReference type="InterPro" id="IPR007112">
    <property type="entry name" value="Expansin/allergen_DPBB_dom"/>
</dbReference>
<reference evidence="12" key="3">
    <citation type="submission" date="2019-07" db="EMBL/GenBank/DDBJ databases">
        <authorList>
            <person name="Seetharam A."/>
            <person name="Woodhouse M."/>
            <person name="Cannon E."/>
        </authorList>
    </citation>
    <scope>NUCLEOTIDE SEQUENCE [LARGE SCALE GENOMIC DNA]</scope>
    <source>
        <strain evidence="12">cv. B73</strain>
    </source>
</reference>
<protein>
    <submittedName>
        <fullName evidence="11">Expansin-B4</fullName>
    </submittedName>
</protein>
<dbReference type="SUPFAM" id="SSF49590">
    <property type="entry name" value="PHL pollen allergen"/>
    <property type="match status" value="1"/>
</dbReference>
<comment type="subcellular location">
    <subcellularLocation>
        <location evidence="1">Secreted</location>
        <location evidence="1">Cell wall</location>
    </subcellularLocation>
</comment>
<accession>A0A1D6P6X6</accession>
<dbReference type="InterPro" id="IPR036908">
    <property type="entry name" value="RlpA-like_sf"/>
</dbReference>
<evidence type="ECO:0000313" key="11">
    <source>
        <dbReference type="EMBL" id="AQL05592.1"/>
    </source>
</evidence>
<dbReference type="Pfam" id="PF03330">
    <property type="entry name" value="DPBB_1"/>
    <property type="match status" value="1"/>
</dbReference>
<dbReference type="RefSeq" id="XP_020399851.1">
    <property type="nucleotide sequence ID" value="XM_020544262.2"/>
</dbReference>
<dbReference type="AlphaFoldDB" id="A0A1D6P6X6"/>
<evidence type="ECO:0000256" key="4">
    <source>
        <dbReference type="ARBA" id="ARBA00022525"/>
    </source>
</evidence>
<evidence type="ECO:0000256" key="8">
    <source>
        <dbReference type="SAM" id="SignalP"/>
    </source>
</evidence>
<evidence type="ECO:0000256" key="7">
    <source>
        <dbReference type="ARBA" id="ARBA00023316"/>
    </source>
</evidence>
<dbReference type="InterPro" id="IPR007118">
    <property type="entry name" value="Expan_Lol_pI"/>
</dbReference>
<dbReference type="SMART" id="SM00837">
    <property type="entry name" value="DPBB_1"/>
    <property type="match status" value="1"/>
</dbReference>
<evidence type="ECO:0000256" key="3">
    <source>
        <dbReference type="ARBA" id="ARBA00022512"/>
    </source>
</evidence>
<evidence type="ECO:0000256" key="1">
    <source>
        <dbReference type="ARBA" id="ARBA00004191"/>
    </source>
</evidence>
<dbReference type="ExpressionAtlas" id="A0A1D6P6X6">
    <property type="expression patterns" value="baseline and differential"/>
</dbReference>
<dbReference type="PRINTS" id="PR00829">
    <property type="entry name" value="LOLP1ALLERGN"/>
</dbReference>
<name>A0A1D6P6X6_MAIZE</name>
<keyword evidence="6" id="KW-0325">Glycoprotein</keyword>
<dbReference type="PRINTS" id="PR01225">
    <property type="entry name" value="EXPANSNFAMLY"/>
</dbReference>
<dbReference type="Pfam" id="PF01357">
    <property type="entry name" value="Expansin_C"/>
    <property type="match status" value="1"/>
</dbReference>
<dbReference type="InterPro" id="IPR005795">
    <property type="entry name" value="LolPI"/>
</dbReference>
<feature type="signal peptide" evidence="8">
    <location>
        <begin position="1"/>
        <end position="25"/>
    </location>
</feature>
<organism evidence="11">
    <name type="scientific">Zea mays</name>
    <name type="common">Maize</name>
    <dbReference type="NCBI Taxonomy" id="4577"/>
    <lineage>
        <taxon>Eukaryota</taxon>
        <taxon>Viridiplantae</taxon>
        <taxon>Streptophyta</taxon>
        <taxon>Embryophyta</taxon>
        <taxon>Tracheophyta</taxon>
        <taxon>Spermatophyta</taxon>
        <taxon>Magnoliopsida</taxon>
        <taxon>Liliopsida</taxon>
        <taxon>Poales</taxon>
        <taxon>Poaceae</taxon>
        <taxon>PACMAD clade</taxon>
        <taxon>Panicoideae</taxon>
        <taxon>Andropogonodae</taxon>
        <taxon>Andropogoneae</taxon>
        <taxon>Tripsacinae</taxon>
        <taxon>Zea</taxon>
    </lineage>
</organism>
<accession>A0A3L6D9F3</accession>
<dbReference type="Gene3D" id="2.60.40.760">
    <property type="entry name" value="Expansin, cellulose-binding-like domain"/>
    <property type="match status" value="1"/>
</dbReference>
<comment type="similarity">
    <text evidence="2">Belongs to the expansin family. Expansin B subfamily.</text>
</comment>
<evidence type="ECO:0000256" key="6">
    <source>
        <dbReference type="ARBA" id="ARBA00023180"/>
    </source>
</evidence>
<dbReference type="GeneID" id="109942340"/>
<dbReference type="CDD" id="cd22275">
    <property type="entry name" value="DPBB_EXPB_N"/>
    <property type="match status" value="1"/>
</dbReference>
<proteinExistence type="evidence at protein level"/>
<keyword evidence="3" id="KW-0134">Cell wall</keyword>
<gene>
    <name evidence="12" type="primary">LOC109942340</name>
    <name evidence="11" type="ORF">ZEAMMB73_Zm00001d047091</name>
</gene>
<keyword evidence="5 8" id="KW-0732">Signal</keyword>
<dbReference type="PROSITE" id="PS50842">
    <property type="entry name" value="EXPANSIN_EG45"/>
    <property type="match status" value="1"/>
</dbReference>
<reference evidence="11" key="2">
    <citation type="submission" date="2015-12" db="EMBL/GenBank/DDBJ databases">
        <title>Update maize B73 reference genome by single molecule sequencing technologies.</title>
        <authorList>
            <consortium name="Maize Genome Sequencing Project"/>
            <person name="Ware D."/>
        </authorList>
    </citation>
    <scope>NUCLEOTIDE SEQUENCE</scope>
    <source>
        <tissue evidence="11">Seedling</tissue>
    </source>
</reference>
<evidence type="ECO:0000313" key="13">
    <source>
        <dbReference type="Proteomes" id="UP000007305"/>
    </source>
</evidence>
<reference evidence="13" key="1">
    <citation type="journal article" date="2009" name="Science">
        <title>The B73 maize genome: complexity, diversity, and dynamics.</title>
        <authorList>
            <person name="Schnable P.S."/>
            <person name="Ware D."/>
            <person name="Fulton R.S."/>
            <person name="Stein J.C."/>
            <person name="Wei F."/>
            <person name="Pasternak S."/>
            <person name="Liang C."/>
            <person name="Zhang J."/>
            <person name="Fulton L."/>
            <person name="Graves T.A."/>
            <person name="Minx P."/>
            <person name="Reily A.D."/>
            <person name="Courtney L."/>
            <person name="Kruchowski S.S."/>
            <person name="Tomlinson C."/>
            <person name="Strong C."/>
            <person name="Delehaunty K."/>
            <person name="Fronick C."/>
            <person name="Courtney B."/>
            <person name="Rock S.M."/>
            <person name="Belter E."/>
            <person name="Du F."/>
            <person name="Kim K."/>
            <person name="Abbott R.M."/>
            <person name="Cotton M."/>
            <person name="Levy A."/>
            <person name="Marchetto P."/>
            <person name="Ochoa K."/>
            <person name="Jackson S.M."/>
            <person name="Gillam B."/>
            <person name="Chen W."/>
            <person name="Yan L."/>
            <person name="Higginbotham J."/>
            <person name="Cardenas M."/>
            <person name="Waligorski J."/>
            <person name="Applebaum E."/>
            <person name="Phelps L."/>
            <person name="Falcone J."/>
            <person name="Kanchi K."/>
            <person name="Thane T."/>
            <person name="Scimone A."/>
            <person name="Thane N."/>
            <person name="Henke J."/>
            <person name="Wang T."/>
            <person name="Ruppert J."/>
            <person name="Shah N."/>
            <person name="Rotter K."/>
            <person name="Hodges J."/>
            <person name="Ingenthron E."/>
            <person name="Cordes M."/>
            <person name="Kohlberg S."/>
            <person name="Sgro J."/>
            <person name="Delgado B."/>
            <person name="Mead K."/>
            <person name="Chinwalla A."/>
            <person name="Leonard S."/>
            <person name="Crouse K."/>
            <person name="Collura K."/>
            <person name="Kudrna D."/>
            <person name="Currie J."/>
            <person name="He R."/>
            <person name="Angelova A."/>
            <person name="Rajasekar S."/>
            <person name="Mueller T."/>
            <person name="Lomeli R."/>
            <person name="Scara G."/>
            <person name="Ko A."/>
            <person name="Delaney K."/>
            <person name="Wissotski M."/>
            <person name="Lopez G."/>
            <person name="Campos D."/>
            <person name="Braidotti M."/>
            <person name="Ashley E."/>
            <person name="Golser W."/>
            <person name="Kim H."/>
            <person name="Lee S."/>
            <person name="Lin J."/>
            <person name="Dujmic Z."/>
            <person name="Kim W."/>
            <person name="Talag J."/>
            <person name="Zuccolo A."/>
            <person name="Fan C."/>
            <person name="Sebastian A."/>
            <person name="Kramer M."/>
            <person name="Spiegel L."/>
            <person name="Nascimento L."/>
            <person name="Zutavern T."/>
            <person name="Miller B."/>
            <person name="Ambroise C."/>
            <person name="Muller S."/>
            <person name="Spooner W."/>
            <person name="Narechania A."/>
            <person name="Ren L."/>
            <person name="Wei S."/>
            <person name="Kumari S."/>
            <person name="Faga B."/>
            <person name="Levy M.J."/>
            <person name="McMahan L."/>
            <person name="Van Buren P."/>
            <person name="Vaughn M.W."/>
            <person name="Ying K."/>
            <person name="Yeh C.-T."/>
            <person name="Emrich S.J."/>
            <person name="Jia Y."/>
            <person name="Kalyanaraman A."/>
            <person name="Hsia A.-P."/>
            <person name="Barbazuk W.B."/>
            <person name="Baucom R.S."/>
            <person name="Brutnell T.P."/>
            <person name="Carpita N.C."/>
            <person name="Chaparro C."/>
            <person name="Chia J.-M."/>
            <person name="Deragon J.-M."/>
            <person name="Estill J.C."/>
            <person name="Fu Y."/>
            <person name="Jeddeloh J.A."/>
            <person name="Han Y."/>
            <person name="Lee H."/>
            <person name="Li P."/>
            <person name="Lisch D.R."/>
            <person name="Liu S."/>
            <person name="Liu Z."/>
            <person name="Nagel D.H."/>
            <person name="McCann M.C."/>
            <person name="SanMiguel P."/>
            <person name="Myers A.M."/>
            <person name="Nettleton D."/>
            <person name="Nguyen J."/>
            <person name="Penning B.W."/>
            <person name="Ponnala L."/>
            <person name="Schneider K.L."/>
            <person name="Schwartz D.C."/>
            <person name="Sharma A."/>
            <person name="Soderlund C."/>
            <person name="Springer N.M."/>
            <person name="Sun Q."/>
            <person name="Wang H."/>
            <person name="Waterman M."/>
            <person name="Westerman R."/>
            <person name="Wolfgruber T.K."/>
            <person name="Yang L."/>
            <person name="Yu Y."/>
            <person name="Zhang L."/>
            <person name="Zhou S."/>
            <person name="Zhu Q."/>
            <person name="Bennetzen J.L."/>
            <person name="Dawe R.K."/>
            <person name="Jiang J."/>
            <person name="Jiang N."/>
            <person name="Presting G.G."/>
            <person name="Wessler S.R."/>
            <person name="Aluru S."/>
            <person name="Martienssen R.A."/>
            <person name="Clifton S.W."/>
            <person name="McCombie W.R."/>
            <person name="Wing R.A."/>
            <person name="Wilson R.K."/>
        </authorList>
    </citation>
    <scope>NUCLEOTIDE SEQUENCE [LARGE SCALE GENOMIC DNA]</scope>
    <source>
        <strain evidence="13">cv. B73</strain>
    </source>
</reference>
<dbReference type="STRING" id="4577.A0A1D6P6X6"/>
<evidence type="ECO:0000256" key="2">
    <source>
        <dbReference type="ARBA" id="ARBA00005650"/>
    </source>
</evidence>
<evidence type="ECO:0000259" key="10">
    <source>
        <dbReference type="PROSITE" id="PS50843"/>
    </source>
</evidence>
<reference evidence="12" key="4">
    <citation type="submission" date="2021-05" db="UniProtKB">
        <authorList>
            <consortium name="EnsemblPlants"/>
        </authorList>
    </citation>
    <scope>IDENTIFICATION</scope>
    <source>
        <strain evidence="12">cv. B73</strain>
    </source>
</reference>
<sequence>MAAAALVALLAVLVVMHSGASGAQAAMNRTSAVRQLRSSGGGGGWQAAKATWYGAPNGAGPNDNGGACGFKNTNQYPFMSMTSCGNQPLFQDGKGCGACYQIRCTAKNNPACSGEVRTVMITDMNYYPVARYHFDLSGTAFGSMARPGMNDRLRHAGIIDMQFRRVACDHRGLTVNFHVEAGSNRNYLAVLVEYANKAGTVVQMEVMESGSGGQWMLMRRSWGSVWRLDSYRPLRGPFSMRIRSESGSTLVAYNVIPANWRPNTDYRSYVQFT</sequence>
<evidence type="ECO:0000313" key="12">
    <source>
        <dbReference type="EnsemblPlants" id="Zm00001eb391370_P001"/>
    </source>
</evidence>
<dbReference type="SUPFAM" id="SSF50685">
    <property type="entry name" value="Barwin-like endoglucanases"/>
    <property type="match status" value="1"/>
</dbReference>
<keyword evidence="13" id="KW-1185">Reference proteome</keyword>
<dbReference type="OrthoDB" id="595323at2759"/>
<feature type="chain" id="PRO_5010807623" evidence="8">
    <location>
        <begin position="26"/>
        <end position="273"/>
    </location>
</feature>
<dbReference type="InterPro" id="IPR009009">
    <property type="entry name" value="RlpA-like_DPBB"/>
</dbReference>
<keyword evidence="4" id="KW-0964">Secreted</keyword>
<dbReference type="Proteomes" id="UP000007305">
    <property type="component" value="Chromosome 9"/>
</dbReference>
<dbReference type="EMBL" id="CM000785">
    <property type="protein sequence ID" value="AQL05592.1"/>
    <property type="molecule type" value="Genomic_DNA"/>
</dbReference>
<keyword evidence="14" id="KW-1267">Proteomics identification</keyword>
<dbReference type="PANTHER" id="PTHR31692:SF19">
    <property type="entry name" value="EXPANSIN-B2"/>
    <property type="match status" value="1"/>
</dbReference>
<dbReference type="PANTHER" id="PTHR31692">
    <property type="entry name" value="EXPANSIN-B3"/>
    <property type="match status" value="1"/>
</dbReference>
<dbReference type="Gramene" id="Zm00001eb391370_T001">
    <property type="protein sequence ID" value="Zm00001eb391370_P001"/>
    <property type="gene ID" value="Zm00001eb391370"/>
</dbReference>
<evidence type="ECO:0007829" key="14">
    <source>
        <dbReference type="PeptideAtlas" id="A0A1D6P6X6"/>
    </source>
</evidence>
<dbReference type="InterPro" id="IPR036749">
    <property type="entry name" value="Expansin_CBD_sf"/>
</dbReference>
<evidence type="ECO:0000259" key="9">
    <source>
        <dbReference type="PROSITE" id="PS50842"/>
    </source>
</evidence>
<dbReference type="Gene3D" id="2.40.40.10">
    <property type="entry name" value="RlpA-like domain"/>
    <property type="match status" value="1"/>
</dbReference>
<dbReference type="InterPro" id="IPR007117">
    <property type="entry name" value="Expansin_CBD"/>
</dbReference>